<dbReference type="InterPro" id="IPR010161">
    <property type="entry name" value="Peptidase_M20B"/>
</dbReference>
<evidence type="ECO:0000256" key="8">
    <source>
        <dbReference type="ARBA" id="ARBA00022833"/>
    </source>
</evidence>
<protein>
    <recommendedName>
        <fullName evidence="10">Peptidase T</fullName>
        <ecNumber evidence="10">3.4.11.4</ecNumber>
    </recommendedName>
</protein>
<dbReference type="NCBIfam" id="TIGR01882">
    <property type="entry name" value="peptidase-T"/>
    <property type="match status" value="1"/>
</dbReference>
<dbReference type="GO" id="GO:0045148">
    <property type="term" value="F:tripeptide aminopeptidase activity"/>
    <property type="evidence" value="ECO:0007669"/>
    <property type="project" value="UniProtKB-EC"/>
</dbReference>
<keyword evidence="9" id="KW-0482">Metalloprotease</keyword>
<evidence type="ECO:0000313" key="12">
    <source>
        <dbReference type="EMBL" id="MCC2253830.1"/>
    </source>
</evidence>
<evidence type="ECO:0000313" key="13">
    <source>
        <dbReference type="Proteomes" id="UP001198151"/>
    </source>
</evidence>
<dbReference type="PROSITE" id="PS00758">
    <property type="entry name" value="ARGE_DAPE_CPG2_1"/>
    <property type="match status" value="1"/>
</dbReference>
<evidence type="ECO:0000256" key="9">
    <source>
        <dbReference type="ARBA" id="ARBA00023049"/>
    </source>
</evidence>
<dbReference type="PROSITE" id="PS00759">
    <property type="entry name" value="ARGE_DAPE_CPG2_2"/>
    <property type="match status" value="1"/>
</dbReference>
<evidence type="ECO:0000256" key="7">
    <source>
        <dbReference type="ARBA" id="ARBA00022801"/>
    </source>
</evidence>
<evidence type="ECO:0000256" key="3">
    <source>
        <dbReference type="ARBA" id="ARBA00009692"/>
    </source>
</evidence>
<dbReference type="InterPro" id="IPR011650">
    <property type="entry name" value="Peptidase_M20_dimer"/>
</dbReference>
<dbReference type="NCBIfam" id="NF009920">
    <property type="entry name" value="PRK13381.1"/>
    <property type="match status" value="1"/>
</dbReference>
<evidence type="ECO:0000256" key="5">
    <source>
        <dbReference type="ARBA" id="ARBA00022670"/>
    </source>
</evidence>
<keyword evidence="7 12" id="KW-0378">Hydrolase</keyword>
<keyword evidence="5" id="KW-0645">Protease</keyword>
<dbReference type="Gene3D" id="3.30.70.360">
    <property type="match status" value="1"/>
</dbReference>
<dbReference type="PANTHER" id="PTHR42994:SF1">
    <property type="entry name" value="PEPTIDASE T"/>
    <property type="match status" value="1"/>
</dbReference>
<keyword evidence="6" id="KW-0479">Metal-binding</keyword>
<dbReference type="SUPFAM" id="SSF53187">
    <property type="entry name" value="Zn-dependent exopeptidases"/>
    <property type="match status" value="1"/>
</dbReference>
<dbReference type="CDD" id="cd03892">
    <property type="entry name" value="M20_peptT"/>
    <property type="match status" value="1"/>
</dbReference>
<gene>
    <name evidence="12" type="primary">pepT</name>
    <name evidence="12" type="ORF">LKD70_05175</name>
</gene>
<evidence type="ECO:0000259" key="11">
    <source>
        <dbReference type="Pfam" id="PF07687"/>
    </source>
</evidence>
<dbReference type="InterPro" id="IPR002933">
    <property type="entry name" value="Peptidase_M20"/>
</dbReference>
<evidence type="ECO:0000256" key="6">
    <source>
        <dbReference type="ARBA" id="ARBA00022723"/>
    </source>
</evidence>
<comment type="caution">
    <text evidence="12">The sequence shown here is derived from an EMBL/GenBank/DDBJ whole genome shotgun (WGS) entry which is preliminary data.</text>
</comment>
<evidence type="ECO:0000256" key="1">
    <source>
        <dbReference type="ARBA" id="ARBA00000870"/>
    </source>
</evidence>
<accession>A0ABS8FUX5</accession>
<dbReference type="PIRSF" id="PIRSF037215">
    <property type="entry name" value="Peptidase_M20B"/>
    <property type="match status" value="1"/>
</dbReference>
<dbReference type="PANTHER" id="PTHR42994">
    <property type="entry name" value="PEPTIDASE T"/>
    <property type="match status" value="1"/>
</dbReference>
<sequence>MNPLERLLKYTVIRTPSDEHSSTVPSSKCQFELAWQLHRELFTMGITDVTVDTNCYLYAHIPATPGYEDRPKLGFIAHLDTVSDFCDKRIVPVVHEDYDGRDLPLGVSGRILSPEIFPHLKDLKGRTLVTGDGTTILGADDKAGIAEIMTMAERILEENIPHGQISIAFTPDEEIGMGAAHFDLDAFDADFAYTLDGDTEGEIQYENFNAAKADFDISGVNVHPGSSKDVMVNASLVAMEINALLPSSETPRNTDGYEGFYHLTEMKGNVANAELHYIIRDHDAGKFEQKKELLKDIEKRMNDKWGAGTVRLVITDQYRNMAEIIAGCMHLIENAEKACKNAGVTPLILPIRGGTDGAQLSFKGLPCPNLGTGGHGYHGPYEHITKEGMEAACQVAIELVKIYAE</sequence>
<keyword evidence="4 12" id="KW-0031">Aminopeptidase</keyword>
<comment type="similarity">
    <text evidence="3">Belongs to the peptidase M20B family.</text>
</comment>
<keyword evidence="8" id="KW-0862">Zinc</keyword>
<dbReference type="Gene3D" id="3.40.630.10">
    <property type="entry name" value="Zn peptidases"/>
    <property type="match status" value="1"/>
</dbReference>
<feature type="domain" description="Peptidase M20 dimerisation" evidence="11">
    <location>
        <begin position="205"/>
        <end position="305"/>
    </location>
</feature>
<comment type="cofactor">
    <cofactor evidence="2">
        <name>Zn(2+)</name>
        <dbReference type="ChEBI" id="CHEBI:29105"/>
    </cofactor>
</comment>
<keyword evidence="13" id="KW-1185">Reference proteome</keyword>
<dbReference type="InterPro" id="IPR036264">
    <property type="entry name" value="Bact_exopeptidase_dim_dom"/>
</dbReference>
<dbReference type="Pfam" id="PF07687">
    <property type="entry name" value="M20_dimer"/>
    <property type="match status" value="1"/>
</dbReference>
<dbReference type="NCBIfam" id="NF003976">
    <property type="entry name" value="PRK05469.1"/>
    <property type="match status" value="1"/>
</dbReference>
<dbReference type="RefSeq" id="WP_227706967.1">
    <property type="nucleotide sequence ID" value="NZ_JAJEQX010000006.1"/>
</dbReference>
<name>A0ABS8FUX5_9FIRM</name>
<evidence type="ECO:0000256" key="2">
    <source>
        <dbReference type="ARBA" id="ARBA00001947"/>
    </source>
</evidence>
<dbReference type="InterPro" id="IPR001261">
    <property type="entry name" value="ArgE/DapE_CS"/>
</dbReference>
<evidence type="ECO:0000256" key="10">
    <source>
        <dbReference type="NCBIfam" id="TIGR01882"/>
    </source>
</evidence>
<organism evidence="12 13">
    <name type="scientific">Ruminococcus turbiniformis</name>
    <dbReference type="NCBI Taxonomy" id="2881258"/>
    <lineage>
        <taxon>Bacteria</taxon>
        <taxon>Bacillati</taxon>
        <taxon>Bacillota</taxon>
        <taxon>Clostridia</taxon>
        <taxon>Eubacteriales</taxon>
        <taxon>Oscillospiraceae</taxon>
        <taxon>Ruminococcus</taxon>
    </lineage>
</organism>
<dbReference type="EC" id="3.4.11.4" evidence="10"/>
<evidence type="ECO:0000256" key="4">
    <source>
        <dbReference type="ARBA" id="ARBA00022438"/>
    </source>
</evidence>
<dbReference type="Proteomes" id="UP001198151">
    <property type="component" value="Unassembled WGS sequence"/>
</dbReference>
<proteinExistence type="inferred from homology"/>
<reference evidence="12 13" key="1">
    <citation type="submission" date="2021-10" db="EMBL/GenBank/DDBJ databases">
        <title>Anaerobic single-cell dispensing facilitates the cultivation of human gut bacteria.</title>
        <authorList>
            <person name="Afrizal A."/>
        </authorList>
    </citation>
    <scope>NUCLEOTIDE SEQUENCE [LARGE SCALE GENOMIC DNA]</scope>
    <source>
        <strain evidence="12 13">CLA-AA-H200</strain>
    </source>
</reference>
<dbReference type="Pfam" id="PF01546">
    <property type="entry name" value="Peptidase_M20"/>
    <property type="match status" value="1"/>
</dbReference>
<dbReference type="SUPFAM" id="SSF55031">
    <property type="entry name" value="Bacterial exopeptidase dimerisation domain"/>
    <property type="match status" value="1"/>
</dbReference>
<comment type="catalytic activity">
    <reaction evidence="1">
        <text>Release of the N-terminal residue from a tripeptide.</text>
        <dbReference type="EC" id="3.4.11.4"/>
    </reaction>
</comment>
<dbReference type="EMBL" id="JAJEQX010000006">
    <property type="protein sequence ID" value="MCC2253830.1"/>
    <property type="molecule type" value="Genomic_DNA"/>
</dbReference>